<feature type="compositionally biased region" description="Polar residues" evidence="2">
    <location>
        <begin position="74"/>
        <end position="89"/>
    </location>
</feature>
<dbReference type="OrthoDB" id="272624at2759"/>
<dbReference type="Proteomes" id="UP000799444">
    <property type="component" value="Unassembled WGS sequence"/>
</dbReference>
<dbReference type="PANTHER" id="PTHR22929:SF0">
    <property type="entry name" value="TRANSCRIPTION FACTOR TFIIIB COMPONENT B'' HOMOLOG"/>
    <property type="match status" value="1"/>
</dbReference>
<feature type="compositionally biased region" description="Polar residues" evidence="2">
    <location>
        <begin position="226"/>
        <end position="249"/>
    </location>
</feature>
<accession>A0A9P4V1X1</accession>
<dbReference type="PANTHER" id="PTHR22929">
    <property type="entry name" value="RNA POLYMERASE III TRANSCRIPTION INITIATION FACTOR B"/>
    <property type="match status" value="1"/>
</dbReference>
<comment type="caution">
    <text evidence="4">The sequence shown here is derived from an EMBL/GenBank/DDBJ whole genome shotgun (WGS) entry which is preliminary data.</text>
</comment>
<feature type="compositionally biased region" description="Acidic residues" evidence="2">
    <location>
        <begin position="350"/>
        <end position="359"/>
    </location>
</feature>
<dbReference type="GO" id="GO:0070898">
    <property type="term" value="P:RNA polymerase III preinitiation complex assembly"/>
    <property type="evidence" value="ECO:0007669"/>
    <property type="project" value="TreeGrafter"/>
</dbReference>
<reference evidence="4" key="1">
    <citation type="journal article" date="2020" name="Stud. Mycol.">
        <title>101 Dothideomycetes genomes: a test case for predicting lifestyles and emergence of pathogens.</title>
        <authorList>
            <person name="Haridas S."/>
            <person name="Albert R."/>
            <person name="Binder M."/>
            <person name="Bloem J."/>
            <person name="Labutti K."/>
            <person name="Salamov A."/>
            <person name="Andreopoulos B."/>
            <person name="Baker S."/>
            <person name="Barry K."/>
            <person name="Bills G."/>
            <person name="Bluhm B."/>
            <person name="Cannon C."/>
            <person name="Castanera R."/>
            <person name="Culley D."/>
            <person name="Daum C."/>
            <person name="Ezra D."/>
            <person name="Gonzalez J."/>
            <person name="Henrissat B."/>
            <person name="Kuo A."/>
            <person name="Liang C."/>
            <person name="Lipzen A."/>
            <person name="Lutzoni F."/>
            <person name="Magnuson J."/>
            <person name="Mondo S."/>
            <person name="Nolan M."/>
            <person name="Ohm R."/>
            <person name="Pangilinan J."/>
            <person name="Park H.-J."/>
            <person name="Ramirez L."/>
            <person name="Alfaro M."/>
            <person name="Sun H."/>
            <person name="Tritt A."/>
            <person name="Yoshinaga Y."/>
            <person name="Zwiers L.-H."/>
            <person name="Turgeon B."/>
            <person name="Goodwin S."/>
            <person name="Spatafora J."/>
            <person name="Crous P."/>
            <person name="Grigoriev I."/>
        </authorList>
    </citation>
    <scope>NUCLEOTIDE SEQUENCE</scope>
    <source>
        <strain evidence="4">CBS 125425</strain>
    </source>
</reference>
<dbReference type="GO" id="GO:0000126">
    <property type="term" value="C:transcription factor TFIIIB complex"/>
    <property type="evidence" value="ECO:0007669"/>
    <property type="project" value="TreeGrafter"/>
</dbReference>
<evidence type="ECO:0000259" key="3">
    <source>
        <dbReference type="SMART" id="SM00717"/>
    </source>
</evidence>
<name>A0A9P4V1X1_9PLEO</name>
<feature type="compositionally biased region" description="Polar residues" evidence="2">
    <location>
        <begin position="113"/>
        <end position="122"/>
    </location>
</feature>
<feature type="compositionally biased region" description="Basic and acidic residues" evidence="2">
    <location>
        <begin position="140"/>
        <end position="156"/>
    </location>
</feature>
<keyword evidence="5" id="KW-1185">Reference proteome</keyword>
<proteinExistence type="predicted"/>
<feature type="compositionally biased region" description="Acidic residues" evidence="2">
    <location>
        <begin position="391"/>
        <end position="400"/>
    </location>
</feature>
<evidence type="ECO:0000256" key="2">
    <source>
        <dbReference type="SAM" id="MobiDB-lite"/>
    </source>
</evidence>
<dbReference type="EMBL" id="ML996160">
    <property type="protein sequence ID" value="KAF2733528.1"/>
    <property type="molecule type" value="Genomic_DNA"/>
</dbReference>
<sequence>MSADQPPAPVQFSGFIDKETSGKKFKPKARRRPPAAAAAASTVAASQTATPEPPAQPSTATQPVPQDALPTPAPTQEPTQHNDTQSHEPTITPPPASISDAHTSATDPPAVGANTSSATTRNELSRGSPEALETAPAALSEKRSRDEFVVDGDHVTGMDIDELSRSPKRTQLQSEVASSPMGETVEPTLNHTLSDEPAAPTSNDPAMHEARQTSAPEPVEESSVSTQTINANSAPTTQTSQVALNSSPGRTKKVTPWIAVNHPQEEDGEGAESRKARLAKWKSKDIARMRAIAKSKKEKAAKAAQTEAQNEDDGTLQQQRQNAPLRRRITTVVTRRRRGGLSKTSIGNDAAEDDDEEDAFGPVLQRETLRKLPDASRKISRKRRRTPIPGSDEEEEEEDTQVNPPPKKQRKPPAKKKRTANGATAADGEGGQQTSRRRGRRPRSPTPSDAEEQEIEPDATFMEHLAVKYRRIGRVSQREKKMREINWEEVKARRELEDQNYIETFKAQRDKANEALTAAGQERAEAQEVVGGVRTTVDEFGNLVIDQSSRHFDREADADAALDVLQEVVEDDLTNNINIHSFGRNRKRRPDEYIRPGKAQRWSKESTEQFYEALQMWGTDFMLISTMLPGFTRKSIKHKFNSEQRENPELIQQVLSQPRNVDLEEYKQKANKTEQQFSTDYDSFKAEFDAKEKEILALQEQARRARAEREKYAKAHGGALNDKAGKENAKGKRKKKQKETVTFDDSNVEVLGDAQDYDD</sequence>
<keyword evidence="1" id="KW-0175">Coiled coil</keyword>
<dbReference type="SMART" id="SM00717">
    <property type="entry name" value="SANT"/>
    <property type="match status" value="1"/>
</dbReference>
<feature type="compositionally biased region" description="Basic residues" evidence="2">
    <location>
        <begin position="325"/>
        <end position="340"/>
    </location>
</feature>
<dbReference type="InterPro" id="IPR001005">
    <property type="entry name" value="SANT/Myb"/>
</dbReference>
<protein>
    <recommendedName>
        <fullName evidence="3">Myb-like domain-containing protein</fullName>
    </recommendedName>
</protein>
<gene>
    <name evidence="4" type="ORF">EJ04DRAFT_513170</name>
</gene>
<feature type="compositionally biased region" description="Low complexity" evidence="2">
    <location>
        <begin position="34"/>
        <end position="50"/>
    </location>
</feature>
<dbReference type="AlphaFoldDB" id="A0A9P4V1X1"/>
<feature type="region of interest" description="Disordered" evidence="2">
    <location>
        <begin position="706"/>
        <end position="759"/>
    </location>
</feature>
<feature type="coiled-coil region" evidence="1">
    <location>
        <begin position="502"/>
        <end position="529"/>
    </location>
</feature>
<dbReference type="SUPFAM" id="SSF46689">
    <property type="entry name" value="Homeodomain-like"/>
    <property type="match status" value="1"/>
</dbReference>
<organism evidence="4 5">
    <name type="scientific">Polyplosphaeria fusca</name>
    <dbReference type="NCBI Taxonomy" id="682080"/>
    <lineage>
        <taxon>Eukaryota</taxon>
        <taxon>Fungi</taxon>
        <taxon>Dikarya</taxon>
        <taxon>Ascomycota</taxon>
        <taxon>Pezizomycotina</taxon>
        <taxon>Dothideomycetes</taxon>
        <taxon>Pleosporomycetidae</taxon>
        <taxon>Pleosporales</taxon>
        <taxon>Tetraplosphaeriaceae</taxon>
        <taxon>Polyplosphaeria</taxon>
    </lineage>
</organism>
<dbReference type="InterPro" id="IPR009057">
    <property type="entry name" value="Homeodomain-like_sf"/>
</dbReference>
<feature type="compositionally biased region" description="Basic and acidic residues" evidence="2">
    <location>
        <begin position="367"/>
        <end position="377"/>
    </location>
</feature>
<dbReference type="Gene3D" id="1.10.10.60">
    <property type="entry name" value="Homeodomain-like"/>
    <property type="match status" value="1"/>
</dbReference>
<feature type="compositionally biased region" description="Basic residues" evidence="2">
    <location>
        <begin position="407"/>
        <end position="419"/>
    </location>
</feature>
<dbReference type="InterPro" id="IPR039467">
    <property type="entry name" value="TFIIIB_B''_Myb"/>
</dbReference>
<evidence type="ECO:0000313" key="5">
    <source>
        <dbReference type="Proteomes" id="UP000799444"/>
    </source>
</evidence>
<dbReference type="Pfam" id="PF15963">
    <property type="entry name" value="Myb_DNA-bind_7"/>
    <property type="match status" value="1"/>
</dbReference>
<evidence type="ECO:0000256" key="1">
    <source>
        <dbReference type="SAM" id="Coils"/>
    </source>
</evidence>
<feature type="domain" description="Myb-like" evidence="3">
    <location>
        <begin position="598"/>
        <end position="646"/>
    </location>
</feature>
<feature type="compositionally biased region" description="Basic residues" evidence="2">
    <location>
        <begin position="23"/>
        <end position="33"/>
    </location>
</feature>
<dbReference type="GO" id="GO:0001156">
    <property type="term" value="F:TFIIIC-class transcription factor complex binding"/>
    <property type="evidence" value="ECO:0007669"/>
    <property type="project" value="TreeGrafter"/>
</dbReference>
<evidence type="ECO:0000313" key="4">
    <source>
        <dbReference type="EMBL" id="KAF2733528.1"/>
    </source>
</evidence>
<dbReference type="CDD" id="cd00167">
    <property type="entry name" value="SANT"/>
    <property type="match status" value="1"/>
</dbReference>
<feature type="region of interest" description="Disordered" evidence="2">
    <location>
        <begin position="293"/>
        <end position="459"/>
    </location>
</feature>
<feature type="region of interest" description="Disordered" evidence="2">
    <location>
        <begin position="1"/>
        <end position="278"/>
    </location>
</feature>